<sequence>MRHAARHLTACLRDEDGAVSMPWLYAGLLVLALGAIAGETDHSWERVGYGNLGPLSFWLP</sequence>
<keyword evidence="1" id="KW-0812">Transmembrane</keyword>
<proteinExistence type="predicted"/>
<evidence type="ECO:0000256" key="1">
    <source>
        <dbReference type="SAM" id="Phobius"/>
    </source>
</evidence>
<accession>A0A5C4NDV1</accession>
<keyword evidence="1" id="KW-1133">Transmembrane helix</keyword>
<dbReference type="AlphaFoldDB" id="A0A5C4NDV1"/>
<protein>
    <submittedName>
        <fullName evidence="2">Uncharacterized protein</fullName>
    </submittedName>
</protein>
<dbReference type="Proteomes" id="UP000305709">
    <property type="component" value="Unassembled WGS sequence"/>
</dbReference>
<dbReference type="EMBL" id="VDFV01000005">
    <property type="protein sequence ID" value="TNC72974.1"/>
    <property type="molecule type" value="Genomic_DNA"/>
</dbReference>
<reference evidence="2 3" key="1">
    <citation type="submission" date="2019-06" db="EMBL/GenBank/DDBJ databases">
        <authorList>
            <person name="Jiang L."/>
        </authorList>
    </citation>
    <scope>NUCLEOTIDE SEQUENCE [LARGE SCALE GENOMIC DNA]</scope>
    <source>
        <strain evidence="2 3">YIM 48858</strain>
    </source>
</reference>
<keyword evidence="3" id="KW-1185">Reference proteome</keyword>
<feature type="transmembrane region" description="Helical" evidence="1">
    <location>
        <begin position="20"/>
        <end position="38"/>
    </location>
</feature>
<evidence type="ECO:0000313" key="3">
    <source>
        <dbReference type="Proteomes" id="UP000305709"/>
    </source>
</evidence>
<gene>
    <name evidence="2" type="ORF">FHG71_06650</name>
</gene>
<comment type="caution">
    <text evidence="2">The sequence shown here is derived from an EMBL/GenBank/DDBJ whole genome shotgun (WGS) entry which is preliminary data.</text>
</comment>
<name>A0A5C4NDV1_9RHOB</name>
<dbReference type="RefSeq" id="WP_139080853.1">
    <property type="nucleotide sequence ID" value="NZ_VDFV01000005.1"/>
</dbReference>
<evidence type="ECO:0000313" key="2">
    <source>
        <dbReference type="EMBL" id="TNC72974.1"/>
    </source>
</evidence>
<keyword evidence="1" id="KW-0472">Membrane</keyword>
<organism evidence="2 3">
    <name type="scientific">Rubellimicrobium roseum</name>
    <dbReference type="NCBI Taxonomy" id="687525"/>
    <lineage>
        <taxon>Bacteria</taxon>
        <taxon>Pseudomonadati</taxon>
        <taxon>Pseudomonadota</taxon>
        <taxon>Alphaproteobacteria</taxon>
        <taxon>Rhodobacterales</taxon>
        <taxon>Roseobacteraceae</taxon>
        <taxon>Rubellimicrobium</taxon>
    </lineage>
</organism>